<gene>
    <name evidence="4" type="primary">HERC4</name>
    <name evidence="4" type="ORF">SNAT2548_LOCUS34687</name>
</gene>
<dbReference type="SUPFAM" id="SSF50985">
    <property type="entry name" value="RCC1/BLIP-II"/>
    <property type="match status" value="1"/>
</dbReference>
<dbReference type="Proteomes" id="UP000604046">
    <property type="component" value="Unassembled WGS sequence"/>
</dbReference>
<feature type="domain" description="RCC1-like" evidence="3">
    <location>
        <begin position="79"/>
        <end position="327"/>
    </location>
</feature>
<dbReference type="PROSITE" id="PS50012">
    <property type="entry name" value="RCC1_3"/>
    <property type="match status" value="4"/>
</dbReference>
<name>A0A812V6L5_9DINO</name>
<dbReference type="Pfam" id="PF25390">
    <property type="entry name" value="WD40_RLD"/>
    <property type="match status" value="1"/>
</dbReference>
<dbReference type="Gene3D" id="2.130.10.30">
    <property type="entry name" value="Regulator of chromosome condensation 1/beta-lactamase-inhibitor protein II"/>
    <property type="match status" value="1"/>
</dbReference>
<feature type="repeat" description="RCC1" evidence="2">
    <location>
        <begin position="266"/>
        <end position="318"/>
    </location>
</feature>
<dbReference type="PRINTS" id="PR00633">
    <property type="entry name" value="RCCNDNSATION"/>
</dbReference>
<protein>
    <submittedName>
        <fullName evidence="4">HERC4 protein</fullName>
    </submittedName>
</protein>
<sequence length="560" mass="60430">MSMSSLQTPTITSSGELYLLNGYTGGELHPMPFFLNKNLRVISANLDRAFVAVEPTVWTSADEDARPPCSVYCFHAESSEPEYCPEFESIQGAIRQIAFGHSHMLVLTTDGTLYSRGAATYGSTGHGGARDVTEFTEIPALRGRKVTFMAAGPYYSIAVTSEGDVYSWGKAFYGETGLFTQVEAVPRFAPSVTPFKVTEISCGHSHVVARTEMQQCITWGENTCGQLGLGQKSKPTYKPQLLTSIPSQVAAVAAGWAHSLAVGTDGRAYSWGLNSHGQLGVGDTTTRMAPHLLHDLVGVYEVLSCQAARAFSLFRTASHRALMCGQIPPHPAGEPMDFAPHRPGHHDPAGCMLAPVALSLTTGEQHIRSMAELSEIVAFDKGAIAFARSTVYKVTPNVAPIGGGTKIRAFVTGLPYDPPTVKTSTGSMSSTFMVQNTMNVQVRLRSQSPICDLIVKGTVVDKDVVEFETPDASPSPLGAVVEQGTTLPVQVRVSTDGGFTWTPDRFTHPANEVEQTLRHMPSEQKVGYGLAQGPKDIQKSLKEFKGDFQAMSLGLERYTW</sequence>
<evidence type="ECO:0000313" key="4">
    <source>
        <dbReference type="EMBL" id="CAE7610144.1"/>
    </source>
</evidence>
<accession>A0A812V6L5</accession>
<proteinExistence type="predicted"/>
<feature type="repeat" description="RCC1" evidence="2">
    <location>
        <begin position="111"/>
        <end position="162"/>
    </location>
</feature>
<keyword evidence="5" id="KW-1185">Reference proteome</keyword>
<reference evidence="4" key="1">
    <citation type="submission" date="2021-02" db="EMBL/GenBank/DDBJ databases">
        <authorList>
            <person name="Dougan E. K."/>
            <person name="Rhodes N."/>
            <person name="Thang M."/>
            <person name="Chan C."/>
        </authorList>
    </citation>
    <scope>NUCLEOTIDE SEQUENCE</scope>
</reference>
<dbReference type="EMBL" id="CAJNDS010002823">
    <property type="protein sequence ID" value="CAE7610144.1"/>
    <property type="molecule type" value="Genomic_DNA"/>
</dbReference>
<evidence type="ECO:0000313" key="5">
    <source>
        <dbReference type="Proteomes" id="UP000604046"/>
    </source>
</evidence>
<feature type="repeat" description="RCC1" evidence="2">
    <location>
        <begin position="214"/>
        <end position="265"/>
    </location>
</feature>
<keyword evidence="1" id="KW-0677">Repeat</keyword>
<dbReference type="InterPro" id="IPR009091">
    <property type="entry name" value="RCC1/BLIP-II"/>
</dbReference>
<organism evidence="4 5">
    <name type="scientific">Symbiodinium natans</name>
    <dbReference type="NCBI Taxonomy" id="878477"/>
    <lineage>
        <taxon>Eukaryota</taxon>
        <taxon>Sar</taxon>
        <taxon>Alveolata</taxon>
        <taxon>Dinophyceae</taxon>
        <taxon>Suessiales</taxon>
        <taxon>Symbiodiniaceae</taxon>
        <taxon>Symbiodinium</taxon>
    </lineage>
</organism>
<dbReference type="PANTHER" id="PTHR22872">
    <property type="entry name" value="BTK-BINDING PROTEIN-RELATED"/>
    <property type="match status" value="1"/>
</dbReference>
<comment type="caution">
    <text evidence="4">The sequence shown here is derived from an EMBL/GenBank/DDBJ whole genome shotgun (WGS) entry which is preliminary data.</text>
</comment>
<dbReference type="InterPro" id="IPR000408">
    <property type="entry name" value="Reg_chr_condens"/>
</dbReference>
<dbReference type="OrthoDB" id="10256179at2759"/>
<dbReference type="InterPro" id="IPR051625">
    <property type="entry name" value="Signaling_Regulatory_Domain"/>
</dbReference>
<feature type="repeat" description="RCC1" evidence="2">
    <location>
        <begin position="163"/>
        <end position="213"/>
    </location>
</feature>
<dbReference type="AlphaFoldDB" id="A0A812V6L5"/>
<evidence type="ECO:0000256" key="2">
    <source>
        <dbReference type="PROSITE-ProRule" id="PRU00235"/>
    </source>
</evidence>
<dbReference type="InterPro" id="IPR058923">
    <property type="entry name" value="RCC1-like_dom"/>
</dbReference>
<evidence type="ECO:0000256" key="1">
    <source>
        <dbReference type="ARBA" id="ARBA00022737"/>
    </source>
</evidence>
<evidence type="ECO:0000259" key="3">
    <source>
        <dbReference type="Pfam" id="PF25390"/>
    </source>
</evidence>